<name>A0A0R2M5E7_9LACO</name>
<dbReference type="Proteomes" id="UP000051783">
    <property type="component" value="Unassembled WGS sequence"/>
</dbReference>
<protein>
    <recommendedName>
        <fullName evidence="4">Preprotein translocase subunit SecB</fullName>
    </recommendedName>
</protein>
<dbReference type="GO" id="GO:0051082">
    <property type="term" value="F:unfolded protein binding"/>
    <property type="evidence" value="ECO:0007669"/>
    <property type="project" value="InterPro"/>
</dbReference>
<keyword evidence="3" id="KW-1185">Reference proteome</keyword>
<evidence type="ECO:0000313" key="3">
    <source>
        <dbReference type="Proteomes" id="UP000051783"/>
    </source>
</evidence>
<dbReference type="GO" id="GO:0051262">
    <property type="term" value="P:protein tetramerization"/>
    <property type="evidence" value="ECO:0007669"/>
    <property type="project" value="InterPro"/>
</dbReference>
<organism evidence="2 3">
    <name type="scientific">Lactiplantibacillus xiangfangensis</name>
    <dbReference type="NCBI Taxonomy" id="942150"/>
    <lineage>
        <taxon>Bacteria</taxon>
        <taxon>Bacillati</taxon>
        <taxon>Bacillota</taxon>
        <taxon>Bacilli</taxon>
        <taxon>Lactobacillales</taxon>
        <taxon>Lactobacillaceae</taxon>
        <taxon>Lactiplantibacillus</taxon>
    </lineage>
</organism>
<accession>A0A0R2M5E7</accession>
<dbReference type="InterPro" id="IPR003708">
    <property type="entry name" value="SecB"/>
</dbReference>
<dbReference type="RefSeq" id="WP_057707157.1">
    <property type="nucleotide sequence ID" value="NZ_JQCL01000080.1"/>
</dbReference>
<evidence type="ECO:0008006" key="4">
    <source>
        <dbReference type="Google" id="ProtNLM"/>
    </source>
</evidence>
<proteinExistence type="inferred from homology"/>
<gene>
    <name evidence="2" type="ORF">IV64_GL000657</name>
</gene>
<dbReference type="GO" id="GO:0015031">
    <property type="term" value="P:protein transport"/>
    <property type="evidence" value="ECO:0007669"/>
    <property type="project" value="InterPro"/>
</dbReference>
<dbReference type="Pfam" id="PF02556">
    <property type="entry name" value="SecB"/>
    <property type="match status" value="1"/>
</dbReference>
<comment type="similarity">
    <text evidence="1">Belongs to the SecB family.</text>
</comment>
<evidence type="ECO:0000313" key="2">
    <source>
        <dbReference type="EMBL" id="KRO08567.1"/>
    </source>
</evidence>
<comment type="caution">
    <text evidence="2">The sequence shown here is derived from an EMBL/GenBank/DDBJ whole genome shotgun (WGS) entry which is preliminary data.</text>
</comment>
<dbReference type="PATRIC" id="fig|942150.3.peg.673"/>
<dbReference type="Gene3D" id="3.10.420.10">
    <property type="entry name" value="SecB-like"/>
    <property type="match status" value="1"/>
</dbReference>
<dbReference type="PANTHER" id="PTHR36918:SF1">
    <property type="entry name" value="PROTEIN-EXPORT PROTEIN SECB"/>
    <property type="match status" value="1"/>
</dbReference>
<reference evidence="2 3" key="1">
    <citation type="journal article" date="2015" name="Genome Announc.">
        <title>Expanding the biotechnology potential of lactobacilli through comparative genomics of 213 strains and associated genera.</title>
        <authorList>
            <person name="Sun Z."/>
            <person name="Harris H.M."/>
            <person name="McCann A."/>
            <person name="Guo C."/>
            <person name="Argimon S."/>
            <person name="Zhang W."/>
            <person name="Yang X."/>
            <person name="Jeffery I.B."/>
            <person name="Cooney J.C."/>
            <person name="Kagawa T.F."/>
            <person name="Liu W."/>
            <person name="Song Y."/>
            <person name="Salvetti E."/>
            <person name="Wrobel A."/>
            <person name="Rasinkangas P."/>
            <person name="Parkhill J."/>
            <person name="Rea M.C."/>
            <person name="O'Sullivan O."/>
            <person name="Ritari J."/>
            <person name="Douillard F.P."/>
            <person name="Paul Ross R."/>
            <person name="Yang R."/>
            <person name="Briner A.E."/>
            <person name="Felis G.E."/>
            <person name="de Vos W.M."/>
            <person name="Barrangou R."/>
            <person name="Klaenhammer T.R."/>
            <person name="Caufield P.W."/>
            <person name="Cui Y."/>
            <person name="Zhang H."/>
            <person name="O'Toole P.W."/>
        </authorList>
    </citation>
    <scope>NUCLEOTIDE SEQUENCE [LARGE SCALE GENOMIC DNA]</scope>
    <source>
        <strain evidence="2 3">LMG 26013</strain>
    </source>
</reference>
<evidence type="ECO:0000256" key="1">
    <source>
        <dbReference type="ARBA" id="ARBA00009990"/>
    </source>
</evidence>
<dbReference type="AlphaFoldDB" id="A0A0R2M5E7"/>
<dbReference type="STRING" id="942150.IV64_GL000657"/>
<dbReference type="OrthoDB" id="1699164at2"/>
<dbReference type="SUPFAM" id="SSF54611">
    <property type="entry name" value="SecB-like"/>
    <property type="match status" value="1"/>
</dbReference>
<dbReference type="EMBL" id="JQCL01000080">
    <property type="protein sequence ID" value="KRO08567.1"/>
    <property type="molecule type" value="Genomic_DNA"/>
</dbReference>
<dbReference type="PANTHER" id="PTHR36918">
    <property type="match status" value="1"/>
</dbReference>
<sequence length="142" mass="15884">MAVLEFKSYSVNELSYKKNPLYQENSQNISIDPKVEVKNTLKQEKIIVTVNVHIGSQSDKQTPFMVTASISGEFIYHENEDHNQIGVDTLIKKNAVAILYPYVRSLVSNITTASNQFPALILPTINVTQVLDENGKSQEVAD</sequence>
<dbReference type="InterPro" id="IPR035958">
    <property type="entry name" value="SecB-like_sf"/>
</dbReference>